<gene>
    <name evidence="8" type="ORF">SAMN04488528_100728</name>
</gene>
<keyword evidence="4" id="KW-1133">Transmembrane helix</keyword>
<evidence type="ECO:0000259" key="5">
    <source>
        <dbReference type="Pfam" id="PF00905"/>
    </source>
</evidence>
<dbReference type="InterPro" id="IPR001460">
    <property type="entry name" value="PCN-bd_Tpept"/>
</dbReference>
<evidence type="ECO:0000256" key="1">
    <source>
        <dbReference type="ARBA" id="ARBA00004370"/>
    </source>
</evidence>
<dbReference type="Gene3D" id="3.30.1390.30">
    <property type="entry name" value="Penicillin-binding protein 2a, domain 3"/>
    <property type="match status" value="1"/>
</dbReference>
<dbReference type="InterPro" id="IPR036138">
    <property type="entry name" value="PBP_dimer_sf"/>
</dbReference>
<evidence type="ECO:0000259" key="7">
    <source>
        <dbReference type="Pfam" id="PF05223"/>
    </source>
</evidence>
<evidence type="ECO:0000259" key="6">
    <source>
        <dbReference type="Pfam" id="PF03717"/>
    </source>
</evidence>
<dbReference type="InterPro" id="IPR012338">
    <property type="entry name" value="Beta-lactam/transpept-like"/>
</dbReference>
<evidence type="ECO:0000256" key="2">
    <source>
        <dbReference type="ARBA" id="ARBA00007171"/>
    </source>
</evidence>
<comment type="subcellular location">
    <subcellularLocation>
        <location evidence="1">Membrane</location>
    </subcellularLocation>
</comment>
<dbReference type="Gene3D" id="3.10.450.100">
    <property type="entry name" value="NTF2-like, domain 1"/>
    <property type="match status" value="1"/>
</dbReference>
<dbReference type="GO" id="GO:0046677">
    <property type="term" value="P:response to antibiotic"/>
    <property type="evidence" value="ECO:0007669"/>
    <property type="project" value="InterPro"/>
</dbReference>
<dbReference type="SUPFAM" id="SSF56519">
    <property type="entry name" value="Penicillin binding protein dimerisation domain"/>
    <property type="match status" value="1"/>
</dbReference>
<dbReference type="GO" id="GO:0008658">
    <property type="term" value="F:penicillin binding"/>
    <property type="evidence" value="ECO:0007669"/>
    <property type="project" value="InterPro"/>
</dbReference>
<comment type="similarity">
    <text evidence="2">Belongs to the transpeptidase family.</text>
</comment>
<dbReference type="Pfam" id="PF03717">
    <property type="entry name" value="PBP_dimer"/>
    <property type="match status" value="1"/>
</dbReference>
<dbReference type="AlphaFoldDB" id="A0A1I0X4K2"/>
<dbReference type="GO" id="GO:0071555">
    <property type="term" value="P:cell wall organization"/>
    <property type="evidence" value="ECO:0007669"/>
    <property type="project" value="TreeGrafter"/>
</dbReference>
<sequence>MNKKIIYMCVSIILIIGIAWMVIVYVNKNSSQAKDGLNEYIELLNKKDYEAMYEMISNESKEKYSKDDFILRNKNIYNGIEASNIKVEINNISKEGDEKILNFDTTMDTLSGELKFSNSINMRKNEGEKKYSLVWNSQAIFPELGEEDKVKVSKDKAKRGDILDRNGVALAIDGNNSEVGVIPGKLGQGKDQILKEISDILEMSIDDINKKLSASYVRDDMFIPLKVIAQKDERVNRLLKMQGVMINDKAARVYPLGEGAGHLTGYVQNISMEELEKYKDDEYRSDSVIGKSGLEKIYEEQLRGIDGFEIYIVDKNDKKKVTLLSKEVKNGKDIQLTIDSEMQSLVYTELLNDAGASVAMNPNTGEVLALVSSPSYNPNDFIMGMSEDKWKSLNEDSKKPLYNRFQSNLCPGSVFKPFTAAIGLDVNSIDPDENKNISGLKWQKDSSWGGYFVTRVKDYGLNTNLLNALIYSDNIYFAQSAVNIGKDVFADNLKKLGLGESIPFEYGMSKSQFAIDGEIKTDIQLADSGYGQGEILLNPLQLASMYTLFLNDGNMLKPSLEYKEKVEPSIWKNNVISKKSADIVLNDLIQVVDNPNGTGHGAHIDGLSIAGKTGTAEIKLTQDDTKGTELGWFTAMTTNRNENNLLVVAMVEDAKEKGGSHYVVPKVKKVFETLK</sequence>
<dbReference type="EMBL" id="FOKI01000007">
    <property type="protein sequence ID" value="SFA95268.1"/>
    <property type="molecule type" value="Genomic_DNA"/>
</dbReference>
<feature type="domain" description="Penicillin-binding protein transpeptidase" evidence="5">
    <location>
        <begin position="355"/>
        <end position="671"/>
    </location>
</feature>
<reference evidence="8 9" key="1">
    <citation type="submission" date="2016-10" db="EMBL/GenBank/DDBJ databases">
        <authorList>
            <person name="de Groot N.N."/>
        </authorList>
    </citation>
    <scope>NUCLEOTIDE SEQUENCE [LARGE SCALE GENOMIC DNA]</scope>
    <source>
        <strain evidence="8 9">DSM 12271</strain>
    </source>
</reference>
<dbReference type="PANTHER" id="PTHR30627">
    <property type="entry name" value="PEPTIDOGLYCAN D,D-TRANSPEPTIDASE"/>
    <property type="match status" value="1"/>
</dbReference>
<name>A0A1I0X4K2_9CLOT</name>
<keyword evidence="9" id="KW-1185">Reference proteome</keyword>
<feature type="domain" description="NTF2-like N-terminal transpeptidase" evidence="7">
    <location>
        <begin position="33"/>
        <end position="148"/>
    </location>
</feature>
<feature type="transmembrane region" description="Helical" evidence="4">
    <location>
        <begin position="5"/>
        <end position="26"/>
    </location>
</feature>
<dbReference type="SUPFAM" id="SSF54427">
    <property type="entry name" value="NTF2-like"/>
    <property type="match status" value="1"/>
</dbReference>
<accession>A0A1I0X4K2</accession>
<dbReference type="Gene3D" id="3.40.710.10">
    <property type="entry name" value="DD-peptidase/beta-lactamase superfamily"/>
    <property type="match status" value="1"/>
</dbReference>
<dbReference type="PANTHER" id="PTHR30627:SF25">
    <property type="entry name" value="PENICILLIN-BINDING PROTEIN 3"/>
    <property type="match status" value="1"/>
</dbReference>
<dbReference type="InterPro" id="IPR050515">
    <property type="entry name" value="Beta-lactam/transpept"/>
</dbReference>
<proteinExistence type="inferred from homology"/>
<dbReference type="GO" id="GO:0071972">
    <property type="term" value="F:peptidoglycan L,D-transpeptidase activity"/>
    <property type="evidence" value="ECO:0007669"/>
    <property type="project" value="TreeGrafter"/>
</dbReference>
<organism evidence="8 9">
    <name type="scientific">Clostridium frigidicarnis</name>
    <dbReference type="NCBI Taxonomy" id="84698"/>
    <lineage>
        <taxon>Bacteria</taxon>
        <taxon>Bacillati</taxon>
        <taxon>Bacillota</taxon>
        <taxon>Clostridia</taxon>
        <taxon>Eubacteriales</taxon>
        <taxon>Clostridiaceae</taxon>
        <taxon>Clostridium</taxon>
    </lineage>
</organism>
<dbReference type="GO" id="GO:0005886">
    <property type="term" value="C:plasma membrane"/>
    <property type="evidence" value="ECO:0007669"/>
    <property type="project" value="TreeGrafter"/>
</dbReference>
<evidence type="ECO:0000313" key="9">
    <source>
        <dbReference type="Proteomes" id="UP000198619"/>
    </source>
</evidence>
<evidence type="ECO:0000256" key="3">
    <source>
        <dbReference type="ARBA" id="ARBA00023136"/>
    </source>
</evidence>
<evidence type="ECO:0000313" key="8">
    <source>
        <dbReference type="EMBL" id="SFA95268.1"/>
    </source>
</evidence>
<dbReference type="InterPro" id="IPR032710">
    <property type="entry name" value="NTF2-like_dom_sf"/>
</dbReference>
<dbReference type="InterPro" id="IPR007887">
    <property type="entry name" value="MecA_N"/>
</dbReference>
<dbReference type="Pfam" id="PF05223">
    <property type="entry name" value="MecA_N"/>
    <property type="match status" value="1"/>
</dbReference>
<feature type="domain" description="Penicillin-binding protein dimerisation" evidence="6">
    <location>
        <begin position="155"/>
        <end position="318"/>
    </location>
</feature>
<dbReference type="SUPFAM" id="SSF56601">
    <property type="entry name" value="beta-lactamase/transpeptidase-like"/>
    <property type="match status" value="1"/>
</dbReference>
<keyword evidence="3 4" id="KW-0472">Membrane</keyword>
<protein>
    <submittedName>
        <fullName evidence="8">Penicillin-binding protein</fullName>
    </submittedName>
</protein>
<dbReference type="InterPro" id="IPR005311">
    <property type="entry name" value="PBP_dimer"/>
</dbReference>
<dbReference type="Proteomes" id="UP000198619">
    <property type="component" value="Unassembled WGS sequence"/>
</dbReference>
<dbReference type="Gene3D" id="3.90.1310.10">
    <property type="entry name" value="Penicillin-binding protein 2a (Domain 2)"/>
    <property type="match status" value="1"/>
</dbReference>
<dbReference type="Pfam" id="PF00905">
    <property type="entry name" value="Transpeptidase"/>
    <property type="match status" value="1"/>
</dbReference>
<dbReference type="STRING" id="84698.SAMN04488528_100728"/>
<keyword evidence="4" id="KW-0812">Transmembrane</keyword>
<evidence type="ECO:0000256" key="4">
    <source>
        <dbReference type="SAM" id="Phobius"/>
    </source>
</evidence>